<dbReference type="PANTHER" id="PTHR24286">
    <property type="entry name" value="CYTOCHROME P450 26"/>
    <property type="match status" value="1"/>
</dbReference>
<evidence type="ECO:0000313" key="5">
    <source>
        <dbReference type="Proteomes" id="UP001085076"/>
    </source>
</evidence>
<name>A0A9D5C3Q7_9LILI</name>
<dbReference type="InterPro" id="IPR036396">
    <property type="entry name" value="Cyt_P450_sf"/>
</dbReference>
<dbReference type="InterPro" id="IPR001128">
    <property type="entry name" value="Cyt_P450"/>
</dbReference>
<proteinExistence type="predicted"/>
<evidence type="ECO:0000256" key="3">
    <source>
        <dbReference type="SAM" id="SignalP"/>
    </source>
</evidence>
<dbReference type="GO" id="GO:0016705">
    <property type="term" value="F:oxidoreductase activity, acting on paired donors, with incorporation or reduction of molecular oxygen"/>
    <property type="evidence" value="ECO:0007669"/>
    <property type="project" value="InterPro"/>
</dbReference>
<organism evidence="4 5">
    <name type="scientific">Dioscorea zingiberensis</name>
    <dbReference type="NCBI Taxonomy" id="325984"/>
    <lineage>
        <taxon>Eukaryota</taxon>
        <taxon>Viridiplantae</taxon>
        <taxon>Streptophyta</taxon>
        <taxon>Embryophyta</taxon>
        <taxon>Tracheophyta</taxon>
        <taxon>Spermatophyta</taxon>
        <taxon>Magnoliopsida</taxon>
        <taxon>Liliopsida</taxon>
        <taxon>Dioscoreales</taxon>
        <taxon>Dioscoreaceae</taxon>
        <taxon>Dioscorea</taxon>
    </lineage>
</organism>
<dbReference type="GO" id="GO:0016125">
    <property type="term" value="P:sterol metabolic process"/>
    <property type="evidence" value="ECO:0007669"/>
    <property type="project" value="TreeGrafter"/>
</dbReference>
<evidence type="ECO:0000256" key="2">
    <source>
        <dbReference type="ARBA" id="ARBA00023004"/>
    </source>
</evidence>
<comment type="caution">
    <text evidence="4">The sequence shown here is derived from an EMBL/GenBank/DDBJ whole genome shotgun (WGS) entry which is preliminary data.</text>
</comment>
<evidence type="ECO:0000256" key="1">
    <source>
        <dbReference type="ARBA" id="ARBA00022723"/>
    </source>
</evidence>
<keyword evidence="5" id="KW-1185">Reference proteome</keyword>
<accession>A0A9D5C3Q7</accession>
<keyword evidence="3" id="KW-0732">Signal</keyword>
<dbReference type="Proteomes" id="UP001085076">
    <property type="component" value="Miscellaneous, Linkage group lg08"/>
</dbReference>
<dbReference type="SUPFAM" id="SSF48264">
    <property type="entry name" value="Cytochrome P450"/>
    <property type="match status" value="1"/>
</dbReference>
<dbReference type="Gene3D" id="1.10.630.10">
    <property type="entry name" value="Cytochrome P450"/>
    <property type="match status" value="1"/>
</dbReference>
<dbReference type="GO" id="GO:0004497">
    <property type="term" value="F:monooxygenase activity"/>
    <property type="evidence" value="ECO:0007669"/>
    <property type="project" value="InterPro"/>
</dbReference>
<dbReference type="GO" id="GO:0005506">
    <property type="term" value="F:iron ion binding"/>
    <property type="evidence" value="ECO:0007669"/>
    <property type="project" value="InterPro"/>
</dbReference>
<keyword evidence="1" id="KW-0479">Metal-binding</keyword>
<reference evidence="4" key="1">
    <citation type="submission" date="2021-03" db="EMBL/GenBank/DDBJ databases">
        <authorList>
            <person name="Li Z."/>
            <person name="Yang C."/>
        </authorList>
    </citation>
    <scope>NUCLEOTIDE SEQUENCE</scope>
    <source>
        <strain evidence="4">Dzin_1.0</strain>
        <tissue evidence="4">Leaf</tissue>
    </source>
</reference>
<dbReference type="EMBL" id="JAGGNH010000008">
    <property type="protein sequence ID" value="KAJ0966146.1"/>
    <property type="molecule type" value="Genomic_DNA"/>
</dbReference>
<dbReference type="PANTHER" id="PTHR24286:SF217">
    <property type="entry name" value="OS07G0520300 PROTEIN"/>
    <property type="match status" value="1"/>
</dbReference>
<evidence type="ECO:0008006" key="6">
    <source>
        <dbReference type="Google" id="ProtNLM"/>
    </source>
</evidence>
<feature type="signal peptide" evidence="3">
    <location>
        <begin position="1"/>
        <end position="21"/>
    </location>
</feature>
<dbReference type="AlphaFoldDB" id="A0A9D5C3Q7"/>
<dbReference type="Pfam" id="PF00067">
    <property type="entry name" value="p450"/>
    <property type="match status" value="1"/>
</dbReference>
<dbReference type="GO" id="GO:0020037">
    <property type="term" value="F:heme binding"/>
    <property type="evidence" value="ECO:0007669"/>
    <property type="project" value="InterPro"/>
</dbReference>
<protein>
    <recommendedName>
        <fullName evidence="6">Cytochrome P450</fullName>
    </recommendedName>
</protein>
<reference evidence="4" key="2">
    <citation type="journal article" date="2022" name="Hortic Res">
        <title>The genome of Dioscorea zingiberensis sheds light on the biosynthesis, origin and evolution of the medicinally important diosgenin saponins.</title>
        <authorList>
            <person name="Li Y."/>
            <person name="Tan C."/>
            <person name="Li Z."/>
            <person name="Guo J."/>
            <person name="Li S."/>
            <person name="Chen X."/>
            <person name="Wang C."/>
            <person name="Dai X."/>
            <person name="Yang H."/>
            <person name="Song W."/>
            <person name="Hou L."/>
            <person name="Xu J."/>
            <person name="Tong Z."/>
            <person name="Xu A."/>
            <person name="Yuan X."/>
            <person name="Wang W."/>
            <person name="Yang Q."/>
            <person name="Chen L."/>
            <person name="Sun Z."/>
            <person name="Wang K."/>
            <person name="Pan B."/>
            <person name="Chen J."/>
            <person name="Bao Y."/>
            <person name="Liu F."/>
            <person name="Qi X."/>
            <person name="Gang D.R."/>
            <person name="Wen J."/>
            <person name="Li J."/>
        </authorList>
    </citation>
    <scope>NUCLEOTIDE SEQUENCE</scope>
    <source>
        <strain evidence="4">Dzin_1.0</strain>
    </source>
</reference>
<dbReference type="OrthoDB" id="3945418at2759"/>
<feature type="chain" id="PRO_5038646686" description="Cytochrome P450" evidence="3">
    <location>
        <begin position="22"/>
        <end position="304"/>
    </location>
</feature>
<gene>
    <name evidence="4" type="ORF">J5N97_027284</name>
</gene>
<keyword evidence="2" id="KW-0408">Iron</keyword>
<sequence>MAPPELLALLVALLLIIHLLTKNRKLSKRLPPGSLGIPIIGQSLGLLRAMRTNTGEEWIQKRINKYGPISKLSLFGLPAVFLTGPAANKFIFSSDSLAPKQTQSMSRIIGARNMLELTGKDHKRVRGAVSYFLKAEVLRKSLGKIDEEIRHHLRTNWLGHNQVKVMPSMKSLTFNIICSTLFGMERGARREVLVQEFTKVMAGLWSVPINLPFTNFNKSLKATRRIRKVLTKVLDEKRCALKRGECSSDEDLITYLLSLGADNGEALTEDEILDNAVLVMIGGYDTTSILLTFIARQLANDPAI</sequence>
<evidence type="ECO:0000313" key="4">
    <source>
        <dbReference type="EMBL" id="KAJ0966146.1"/>
    </source>
</evidence>